<name>A0A378X177_9NOCA</name>
<organism evidence="1 2">
    <name type="scientific">Nocardia africana</name>
    <dbReference type="NCBI Taxonomy" id="134964"/>
    <lineage>
        <taxon>Bacteria</taxon>
        <taxon>Bacillati</taxon>
        <taxon>Actinomycetota</taxon>
        <taxon>Actinomycetes</taxon>
        <taxon>Mycobacteriales</taxon>
        <taxon>Nocardiaceae</taxon>
        <taxon>Nocardia</taxon>
    </lineage>
</organism>
<accession>A0A378X177</accession>
<protein>
    <recommendedName>
        <fullName evidence="3">TnsA endonuclease N terminal</fullName>
    </recommendedName>
</protein>
<evidence type="ECO:0000313" key="2">
    <source>
        <dbReference type="Proteomes" id="UP000255082"/>
    </source>
</evidence>
<reference evidence="1 2" key="1">
    <citation type="submission" date="2018-06" db="EMBL/GenBank/DDBJ databases">
        <authorList>
            <consortium name="Pathogen Informatics"/>
            <person name="Doyle S."/>
        </authorList>
    </citation>
    <scope>NUCLEOTIDE SEQUENCE [LARGE SCALE GENOMIC DNA]</scope>
    <source>
        <strain evidence="1 2">NCTC13184</strain>
    </source>
</reference>
<sequence>MNIQGRAHFWAGIAGVVSNSSVAVRFRGDDGEFVDTTLRRLPIDEVLSGRPVREFRWWKGKRHYSGWYWSSTTGGHVVYESRLELARILLADQDRDVVAIAAQPFLLEGVDGDRVRKHVPDLLLARADGGLTVVDVKSPDRVSDSKVAAQFAWTRSVCEEHGLGFEVWSGCDPVLLGNVRFLAGYRRPVTIALELADAVMAAVSEPLELGVLERSLARSAPPLVIRPVILHLLWRSWLSADLSQTLSSSTVVSAIVNPVGVVA</sequence>
<dbReference type="Proteomes" id="UP000255082">
    <property type="component" value="Unassembled WGS sequence"/>
</dbReference>
<dbReference type="NCBIfam" id="NF033179">
    <property type="entry name" value="TnsA_like_Actin"/>
    <property type="match status" value="1"/>
</dbReference>
<dbReference type="AlphaFoldDB" id="A0A378X177"/>
<gene>
    <name evidence="1" type="ORF">NCTC13184_05921</name>
</gene>
<proteinExistence type="predicted"/>
<evidence type="ECO:0008006" key="3">
    <source>
        <dbReference type="Google" id="ProtNLM"/>
    </source>
</evidence>
<evidence type="ECO:0000313" key="1">
    <source>
        <dbReference type="EMBL" id="SUA47380.1"/>
    </source>
</evidence>
<dbReference type="EMBL" id="UGRU01000001">
    <property type="protein sequence ID" value="SUA47380.1"/>
    <property type="molecule type" value="Genomic_DNA"/>
</dbReference>
<dbReference type="InterPro" id="IPR048000">
    <property type="entry name" value="TnsA-like"/>
</dbReference>